<gene>
    <name evidence="6" type="ORF">RGB73_06830</name>
</gene>
<dbReference type="Proteomes" id="UP001256827">
    <property type="component" value="Chromosome"/>
</dbReference>
<dbReference type="CDD" id="cd03257">
    <property type="entry name" value="ABC_NikE_OppD_transporters"/>
    <property type="match status" value="1"/>
</dbReference>
<dbReference type="SMART" id="SM00382">
    <property type="entry name" value="AAA"/>
    <property type="match status" value="1"/>
</dbReference>
<dbReference type="InterPro" id="IPR013563">
    <property type="entry name" value="Oligopep_ABC_C"/>
</dbReference>
<protein>
    <submittedName>
        <fullName evidence="6">Dipeptide ABC transporter ATP-binding protein</fullName>
    </submittedName>
</protein>
<dbReference type="SUPFAM" id="SSF52540">
    <property type="entry name" value="P-loop containing nucleoside triphosphate hydrolases"/>
    <property type="match status" value="1"/>
</dbReference>
<accession>A0ABY9T7E2</accession>
<dbReference type="NCBIfam" id="NF008453">
    <property type="entry name" value="PRK11308.1"/>
    <property type="match status" value="1"/>
</dbReference>
<dbReference type="EMBL" id="CP134050">
    <property type="protein sequence ID" value="WNC16025.1"/>
    <property type="molecule type" value="Genomic_DNA"/>
</dbReference>
<dbReference type="PROSITE" id="PS50893">
    <property type="entry name" value="ABC_TRANSPORTER_2"/>
    <property type="match status" value="1"/>
</dbReference>
<dbReference type="PANTHER" id="PTHR43776">
    <property type="entry name" value="TRANSPORT ATP-BINDING PROTEIN"/>
    <property type="match status" value="1"/>
</dbReference>
<dbReference type="InterPro" id="IPR003593">
    <property type="entry name" value="AAA+_ATPase"/>
</dbReference>
<dbReference type="NCBIfam" id="TIGR01727">
    <property type="entry name" value="oligo_HPY"/>
    <property type="match status" value="1"/>
</dbReference>
<dbReference type="RefSeq" id="WP_310770331.1">
    <property type="nucleotide sequence ID" value="NZ_CP134050.1"/>
</dbReference>
<dbReference type="PANTHER" id="PTHR43776:SF8">
    <property type="entry name" value="ABC TRANSPORTER, ATP-BINDING PROTEIN"/>
    <property type="match status" value="1"/>
</dbReference>
<dbReference type="Pfam" id="PF08352">
    <property type="entry name" value="oligo_HPY"/>
    <property type="match status" value="1"/>
</dbReference>
<evidence type="ECO:0000256" key="4">
    <source>
        <dbReference type="ARBA" id="ARBA00022840"/>
    </source>
</evidence>
<dbReference type="InterPro" id="IPR017871">
    <property type="entry name" value="ABC_transporter-like_CS"/>
</dbReference>
<dbReference type="GO" id="GO:0005524">
    <property type="term" value="F:ATP binding"/>
    <property type="evidence" value="ECO:0007669"/>
    <property type="project" value="UniProtKB-KW"/>
</dbReference>
<evidence type="ECO:0000256" key="1">
    <source>
        <dbReference type="ARBA" id="ARBA00005417"/>
    </source>
</evidence>
<comment type="similarity">
    <text evidence="1">Belongs to the ABC transporter superfamily.</text>
</comment>
<keyword evidence="2" id="KW-0813">Transport</keyword>
<dbReference type="InterPro" id="IPR003439">
    <property type="entry name" value="ABC_transporter-like_ATP-bd"/>
</dbReference>
<evidence type="ECO:0000256" key="2">
    <source>
        <dbReference type="ARBA" id="ARBA00022448"/>
    </source>
</evidence>
<keyword evidence="3" id="KW-0547">Nucleotide-binding</keyword>
<feature type="domain" description="ABC transporter" evidence="5">
    <location>
        <begin position="6"/>
        <end position="255"/>
    </location>
</feature>
<dbReference type="InterPro" id="IPR027417">
    <property type="entry name" value="P-loop_NTPase"/>
</dbReference>
<dbReference type="InterPro" id="IPR050319">
    <property type="entry name" value="ABC_transp_ATP-bind"/>
</dbReference>
<dbReference type="PROSITE" id="PS00211">
    <property type="entry name" value="ABC_TRANSPORTER_1"/>
    <property type="match status" value="1"/>
</dbReference>
<evidence type="ECO:0000313" key="6">
    <source>
        <dbReference type="EMBL" id="WNC16025.1"/>
    </source>
</evidence>
<name>A0ABY9T7E2_BREBE</name>
<keyword evidence="7" id="KW-1185">Reference proteome</keyword>
<evidence type="ECO:0000259" key="5">
    <source>
        <dbReference type="PROSITE" id="PS50893"/>
    </source>
</evidence>
<proteinExistence type="inferred from homology"/>
<evidence type="ECO:0000313" key="7">
    <source>
        <dbReference type="Proteomes" id="UP001256827"/>
    </source>
</evidence>
<sequence>MEQALLEVRDLKKYFPVKGKWFQPTTHVKAVDGVSFAIRKGETVGLVGESGCGKSTTGRALLHLVQPTGGDVIYKDKNLTKLSTSELRVLRRELQIVFQDPYASLDPRMKIRDVLLEPLEIHGIGSRQERLKNVDEILEIVGLGGHYANRYPHEFSGGQRQRIGIARSLILRPSLIVADEPVSALDVSIQSQILNLLQDLQEQFDLTYLFISHDLSVVKHISDRVGVMYLGRLVELAPKEELYAAPAHPYTQALLSAAPVANPDAKPQRIILRGDVPSPANPPSGCAFHTRCPHAMEVCKTARPQLAPVVGQQHWVACHLHAE</sequence>
<reference evidence="6 7" key="1">
    <citation type="submission" date="2023-09" db="EMBL/GenBank/DDBJ databases">
        <title>Complete Genome and Methylome dissection of Bacillus brevis NEB573 original source of BbsI restriction endonuclease.</title>
        <authorList>
            <person name="Fomenkov A."/>
            <person name="Roberts R.D."/>
        </authorList>
    </citation>
    <scope>NUCLEOTIDE SEQUENCE [LARGE SCALE GENOMIC DNA]</scope>
    <source>
        <strain evidence="6 7">NEB573</strain>
    </source>
</reference>
<evidence type="ECO:0000256" key="3">
    <source>
        <dbReference type="ARBA" id="ARBA00022741"/>
    </source>
</evidence>
<dbReference type="Gene3D" id="3.40.50.300">
    <property type="entry name" value="P-loop containing nucleotide triphosphate hydrolases"/>
    <property type="match status" value="1"/>
</dbReference>
<dbReference type="Pfam" id="PF00005">
    <property type="entry name" value="ABC_tran"/>
    <property type="match status" value="1"/>
</dbReference>
<keyword evidence="4 6" id="KW-0067">ATP-binding</keyword>
<organism evidence="6 7">
    <name type="scientific">Brevibacillus brevis</name>
    <name type="common">Bacillus brevis</name>
    <dbReference type="NCBI Taxonomy" id="1393"/>
    <lineage>
        <taxon>Bacteria</taxon>
        <taxon>Bacillati</taxon>
        <taxon>Bacillota</taxon>
        <taxon>Bacilli</taxon>
        <taxon>Bacillales</taxon>
        <taxon>Paenibacillaceae</taxon>
        <taxon>Brevibacillus</taxon>
    </lineage>
</organism>